<accession>A0AAV3XAS6</accession>
<dbReference type="Proteomes" id="UP001050975">
    <property type="component" value="Unassembled WGS sequence"/>
</dbReference>
<name>A0AAV3XAS6_9CYAN</name>
<protein>
    <recommendedName>
        <fullName evidence="3">Restriction endonuclease</fullName>
    </recommendedName>
</protein>
<dbReference type="AlphaFoldDB" id="A0AAV3XAS6"/>
<keyword evidence="2" id="KW-1185">Reference proteome</keyword>
<comment type="caution">
    <text evidence="1">The sequence shown here is derived from an EMBL/GenBank/DDBJ whole genome shotgun (WGS) entry which is preliminary data.</text>
</comment>
<proteinExistence type="predicted"/>
<evidence type="ECO:0008006" key="3">
    <source>
        <dbReference type="Google" id="ProtNLM"/>
    </source>
</evidence>
<gene>
    <name evidence="1" type="ORF">MiSe_24750</name>
</gene>
<organism evidence="1 2">
    <name type="scientific">Microseira wollei NIES-4236</name>
    <dbReference type="NCBI Taxonomy" id="2530354"/>
    <lineage>
        <taxon>Bacteria</taxon>
        <taxon>Bacillati</taxon>
        <taxon>Cyanobacteriota</taxon>
        <taxon>Cyanophyceae</taxon>
        <taxon>Oscillatoriophycideae</taxon>
        <taxon>Aerosakkonematales</taxon>
        <taxon>Aerosakkonemataceae</taxon>
        <taxon>Microseira</taxon>
    </lineage>
</organism>
<sequence length="272" mass="31194">MLYIDIFLTCHNAILNGILITRQSRRDKEYHFQDWFSARLASLQATISFNFEQPGRNTYPDFRIIQNPEGYEIKGLEYPGRYKDYDSNSQVPRGFHNGITVFYVFGRYPKNADSQYPIHDLVICHGDFLNADRSYIHKNKSFRGFGSYGDILIRDRKMYVAPTPFGLLNGVEAQVTLILPADYQLDNRLVPVGQFSRIEVEQAVVGYSFDMQTNTIVPQFVTNPSANTVHNFIAYRPAILQSINALGPTVNLKSNLEQEQVMQQAEEDDSQE</sequence>
<dbReference type="EMBL" id="BLAY01000033">
    <property type="protein sequence ID" value="GET37721.1"/>
    <property type="molecule type" value="Genomic_DNA"/>
</dbReference>
<evidence type="ECO:0000313" key="1">
    <source>
        <dbReference type="EMBL" id="GET37721.1"/>
    </source>
</evidence>
<evidence type="ECO:0000313" key="2">
    <source>
        <dbReference type="Proteomes" id="UP001050975"/>
    </source>
</evidence>
<dbReference type="RefSeq" id="WP_226579678.1">
    <property type="nucleotide sequence ID" value="NZ_BLAY01000033.1"/>
</dbReference>
<reference evidence="1" key="1">
    <citation type="submission" date="2019-10" db="EMBL/GenBank/DDBJ databases">
        <title>Draft genome sequece of Microseira wollei NIES-4236.</title>
        <authorList>
            <person name="Yamaguchi H."/>
            <person name="Suzuki S."/>
            <person name="Kawachi M."/>
        </authorList>
    </citation>
    <scope>NUCLEOTIDE SEQUENCE</scope>
    <source>
        <strain evidence="1">NIES-4236</strain>
    </source>
</reference>